<feature type="signal peptide" evidence="2">
    <location>
        <begin position="1"/>
        <end position="18"/>
    </location>
</feature>
<dbReference type="InterPro" id="IPR013783">
    <property type="entry name" value="Ig-like_fold"/>
</dbReference>
<sequence length="361" mass="38767">MRLLAFLFLLISAVTASAQNTPTNLTATAISDGDVKLEWVAPTGVTPLGYHVYRAVNVGGEFGTPLTTAGQVTGLSFTDTTATTGITYKYVVRWYSDSAGTIVSNPSNEATATPVATPGAPSNLRQVKVTGTTATIQWNSVTGAESYIIYRDGDEVGEVDAPTTVFTDSGLTGETPYIYVVTAFSAAGGESTNSNSITVTTTAGDGSGRNDVWARRFRLLDTDADKLITFEEYARKQAARQAWVIAAHRWAYMDYDASGDVDLTEYAKSLGGRKFLAPSKPRAFLLADGSGIDGDRSGDLSFDEFRLTVGSKLKESQVQKMFDKKNKNRAEGNEYLSEVEFGIKNGSTKDDGEPLPPDDEE</sequence>
<dbReference type="InterPro" id="IPR003961">
    <property type="entry name" value="FN3_dom"/>
</dbReference>
<dbReference type="Proteomes" id="UP000501812">
    <property type="component" value="Chromosome"/>
</dbReference>
<accession>A0A858RF33</accession>
<evidence type="ECO:0000313" key="4">
    <source>
        <dbReference type="EMBL" id="QJE95174.1"/>
    </source>
</evidence>
<feature type="compositionally biased region" description="Basic and acidic residues" evidence="1">
    <location>
        <begin position="323"/>
        <end position="332"/>
    </location>
</feature>
<dbReference type="RefSeq" id="WP_169453395.1">
    <property type="nucleotide sequence ID" value="NZ_CP051774.1"/>
</dbReference>
<name>A0A858RF33_9BACT</name>
<dbReference type="InterPro" id="IPR011992">
    <property type="entry name" value="EF-hand-dom_pair"/>
</dbReference>
<dbReference type="Gene3D" id="2.60.40.10">
    <property type="entry name" value="Immunoglobulins"/>
    <property type="match status" value="2"/>
</dbReference>
<dbReference type="SMART" id="SM00060">
    <property type="entry name" value="FN3"/>
    <property type="match status" value="2"/>
</dbReference>
<dbReference type="EMBL" id="CP051774">
    <property type="protein sequence ID" value="QJE95174.1"/>
    <property type="molecule type" value="Genomic_DNA"/>
</dbReference>
<dbReference type="SUPFAM" id="SSF49265">
    <property type="entry name" value="Fibronectin type III"/>
    <property type="match status" value="1"/>
</dbReference>
<reference evidence="4 5" key="1">
    <citation type="submission" date="2020-04" db="EMBL/GenBank/DDBJ databases">
        <title>Luteolibacter sp. G-1-1-1 isolated from soil.</title>
        <authorList>
            <person name="Dahal R.H."/>
        </authorList>
    </citation>
    <scope>NUCLEOTIDE SEQUENCE [LARGE SCALE GENOMIC DNA]</scope>
    <source>
        <strain evidence="4 5">G-1-1-1</strain>
    </source>
</reference>
<dbReference type="Gene3D" id="1.10.238.10">
    <property type="entry name" value="EF-hand"/>
    <property type="match status" value="1"/>
</dbReference>
<feature type="region of interest" description="Disordered" evidence="1">
    <location>
        <begin position="323"/>
        <end position="361"/>
    </location>
</feature>
<evidence type="ECO:0000259" key="3">
    <source>
        <dbReference type="PROSITE" id="PS50853"/>
    </source>
</evidence>
<dbReference type="InterPro" id="IPR018247">
    <property type="entry name" value="EF_Hand_1_Ca_BS"/>
</dbReference>
<proteinExistence type="predicted"/>
<evidence type="ECO:0000256" key="1">
    <source>
        <dbReference type="SAM" id="MobiDB-lite"/>
    </source>
</evidence>
<dbReference type="SUPFAM" id="SSF47473">
    <property type="entry name" value="EF-hand"/>
    <property type="match status" value="1"/>
</dbReference>
<gene>
    <name evidence="4" type="ORF">HHL09_05090</name>
</gene>
<feature type="domain" description="Fibronectin type-III" evidence="3">
    <location>
        <begin position="120"/>
        <end position="204"/>
    </location>
</feature>
<dbReference type="PROSITE" id="PS50853">
    <property type="entry name" value="FN3"/>
    <property type="match status" value="2"/>
</dbReference>
<dbReference type="PROSITE" id="PS00018">
    <property type="entry name" value="EF_HAND_1"/>
    <property type="match status" value="2"/>
</dbReference>
<dbReference type="CDD" id="cd00063">
    <property type="entry name" value="FN3"/>
    <property type="match status" value="1"/>
</dbReference>
<feature type="chain" id="PRO_5032887201" evidence="2">
    <location>
        <begin position="19"/>
        <end position="361"/>
    </location>
</feature>
<protein>
    <submittedName>
        <fullName evidence="4">Fibronectin type III domain-containing protein</fullName>
    </submittedName>
</protein>
<dbReference type="Pfam" id="PF00041">
    <property type="entry name" value="fn3"/>
    <property type="match status" value="1"/>
</dbReference>
<organism evidence="4 5">
    <name type="scientific">Luteolibacter luteus</name>
    <dbReference type="NCBI Taxonomy" id="2728835"/>
    <lineage>
        <taxon>Bacteria</taxon>
        <taxon>Pseudomonadati</taxon>
        <taxon>Verrucomicrobiota</taxon>
        <taxon>Verrucomicrobiia</taxon>
        <taxon>Verrucomicrobiales</taxon>
        <taxon>Verrucomicrobiaceae</taxon>
        <taxon>Luteolibacter</taxon>
    </lineage>
</organism>
<evidence type="ECO:0000256" key="2">
    <source>
        <dbReference type="SAM" id="SignalP"/>
    </source>
</evidence>
<dbReference type="InterPro" id="IPR036116">
    <property type="entry name" value="FN3_sf"/>
</dbReference>
<dbReference type="KEGG" id="luo:HHL09_05090"/>
<dbReference type="AlphaFoldDB" id="A0A858RF33"/>
<keyword evidence="5" id="KW-1185">Reference proteome</keyword>
<feature type="domain" description="Fibronectin type-III" evidence="3">
    <location>
        <begin position="21"/>
        <end position="119"/>
    </location>
</feature>
<evidence type="ECO:0000313" key="5">
    <source>
        <dbReference type="Proteomes" id="UP000501812"/>
    </source>
</evidence>
<keyword evidence="2" id="KW-0732">Signal</keyword>